<protein>
    <submittedName>
        <fullName evidence="2">Uncharacterized protein</fullName>
    </submittedName>
</protein>
<evidence type="ECO:0000313" key="3">
    <source>
        <dbReference type="Proteomes" id="UP000054843"/>
    </source>
</evidence>
<proteinExistence type="predicted"/>
<evidence type="ECO:0000256" key="1">
    <source>
        <dbReference type="SAM" id="MobiDB-lite"/>
    </source>
</evidence>
<dbReference type="AlphaFoldDB" id="A0A0V1N100"/>
<gene>
    <name evidence="2" type="ORF">T10_6246</name>
</gene>
<comment type="caution">
    <text evidence="2">The sequence shown here is derived from an EMBL/GenBank/DDBJ whole genome shotgun (WGS) entry which is preliminary data.</text>
</comment>
<accession>A0A0V1N100</accession>
<feature type="region of interest" description="Disordered" evidence="1">
    <location>
        <begin position="61"/>
        <end position="92"/>
    </location>
</feature>
<dbReference type="EMBL" id="JYDO01000017">
    <property type="protein sequence ID" value="KRZ77693.1"/>
    <property type="molecule type" value="Genomic_DNA"/>
</dbReference>
<keyword evidence="3" id="KW-1185">Reference proteome</keyword>
<reference evidence="2 3" key="1">
    <citation type="submission" date="2015-01" db="EMBL/GenBank/DDBJ databases">
        <title>Evolution of Trichinella species and genotypes.</title>
        <authorList>
            <person name="Korhonen P.K."/>
            <person name="Edoardo P."/>
            <person name="Giuseppe L.R."/>
            <person name="Gasser R.B."/>
        </authorList>
    </citation>
    <scope>NUCLEOTIDE SEQUENCE [LARGE SCALE GENOMIC DNA]</scope>
    <source>
        <strain evidence="2">ISS1980</strain>
    </source>
</reference>
<organism evidence="2 3">
    <name type="scientific">Trichinella papuae</name>
    <dbReference type="NCBI Taxonomy" id="268474"/>
    <lineage>
        <taxon>Eukaryota</taxon>
        <taxon>Metazoa</taxon>
        <taxon>Ecdysozoa</taxon>
        <taxon>Nematoda</taxon>
        <taxon>Enoplea</taxon>
        <taxon>Dorylaimia</taxon>
        <taxon>Trichinellida</taxon>
        <taxon>Trichinellidae</taxon>
        <taxon>Trichinella</taxon>
    </lineage>
</organism>
<feature type="compositionally biased region" description="Basic and acidic residues" evidence="1">
    <location>
        <begin position="80"/>
        <end position="92"/>
    </location>
</feature>
<dbReference type="OrthoDB" id="10596315at2759"/>
<feature type="compositionally biased region" description="Basic and acidic residues" evidence="1">
    <location>
        <begin position="61"/>
        <end position="71"/>
    </location>
</feature>
<sequence>MLLAQEQIRSLRAQKTPKVEINLARVLVKDRKRRLLEFRLPKFGGDVVELPRFWEQFSSSMDRRTDLDSSNRKRTSSRHRTTDREDGSGWIC</sequence>
<evidence type="ECO:0000313" key="2">
    <source>
        <dbReference type="EMBL" id="KRZ77693.1"/>
    </source>
</evidence>
<name>A0A0V1N100_9BILA</name>
<dbReference type="Proteomes" id="UP000054843">
    <property type="component" value="Unassembled WGS sequence"/>
</dbReference>